<accession>A0A2W5R5H7</accession>
<evidence type="ECO:0000256" key="2">
    <source>
        <dbReference type="SAM" id="SignalP"/>
    </source>
</evidence>
<name>A0A2W5R5H7_ANCNO</name>
<dbReference type="PANTHER" id="PTHR36919:SF2">
    <property type="entry name" value="BLL6627 PROTEIN"/>
    <property type="match status" value="1"/>
</dbReference>
<dbReference type="EMBL" id="QFQD01000006">
    <property type="protein sequence ID" value="PZQ84876.1"/>
    <property type="molecule type" value="Genomic_DNA"/>
</dbReference>
<proteinExistence type="predicted"/>
<dbReference type="Gene3D" id="2.40.128.520">
    <property type="match status" value="1"/>
</dbReference>
<keyword evidence="2" id="KW-0732">Signal</keyword>
<organism evidence="4 5">
    <name type="scientific">Ancylobacter novellus</name>
    <name type="common">Thiobacillus novellus</name>
    <dbReference type="NCBI Taxonomy" id="921"/>
    <lineage>
        <taxon>Bacteria</taxon>
        <taxon>Pseudomonadati</taxon>
        <taxon>Pseudomonadota</taxon>
        <taxon>Alphaproteobacteria</taxon>
        <taxon>Hyphomicrobiales</taxon>
        <taxon>Xanthobacteraceae</taxon>
        <taxon>Ancylobacter</taxon>
    </lineage>
</organism>
<evidence type="ECO:0000313" key="4">
    <source>
        <dbReference type="EMBL" id="PZQ84876.1"/>
    </source>
</evidence>
<feature type="chain" id="PRO_5015973790" evidence="2">
    <location>
        <begin position="23"/>
        <end position="151"/>
    </location>
</feature>
<comment type="caution">
    <text evidence="4">The sequence shown here is derived from an EMBL/GenBank/DDBJ whole genome shotgun (WGS) entry which is preliminary data.</text>
</comment>
<dbReference type="Proteomes" id="UP000248887">
    <property type="component" value="Unassembled WGS sequence"/>
</dbReference>
<dbReference type="Pfam" id="PF09917">
    <property type="entry name" value="DUF2147"/>
    <property type="match status" value="1"/>
</dbReference>
<feature type="region of interest" description="Disordered" evidence="1">
    <location>
        <begin position="59"/>
        <end position="78"/>
    </location>
</feature>
<protein>
    <submittedName>
        <fullName evidence="4">DUF2147 domain-containing protein</fullName>
    </submittedName>
</protein>
<reference evidence="4 5" key="1">
    <citation type="submission" date="2017-08" db="EMBL/GenBank/DDBJ databases">
        <title>Infants hospitalized years apart are colonized by the same room-sourced microbial strains.</title>
        <authorList>
            <person name="Brooks B."/>
            <person name="Olm M.R."/>
            <person name="Firek B.A."/>
            <person name="Baker R."/>
            <person name="Thomas B.C."/>
            <person name="Morowitz M.J."/>
            <person name="Banfield J.F."/>
        </authorList>
    </citation>
    <scope>NUCLEOTIDE SEQUENCE [LARGE SCALE GENOMIC DNA]</scope>
    <source>
        <strain evidence="4">S2_005_001_R2_27</strain>
    </source>
</reference>
<evidence type="ECO:0000313" key="5">
    <source>
        <dbReference type="Proteomes" id="UP000248887"/>
    </source>
</evidence>
<dbReference type="AlphaFoldDB" id="A0A2W5R5H7"/>
<sequence length="151" mass="16170">MYRCLMLSAAALALWGAAPARASSEIGGVWLTDDGEAAIEVASCGGEMCGHIVWLKTPKEDGQPQRDANNPSKSARNKPICGLRILGGLKPKGGRYEDGWVYDPETGGRYRLSAELRPNGRLAIIGFVGLESLGETREWRRAPGGLGRCSV</sequence>
<feature type="domain" description="DUF2147" evidence="3">
    <location>
        <begin position="28"/>
        <end position="141"/>
    </location>
</feature>
<dbReference type="PANTHER" id="PTHR36919">
    <property type="entry name" value="BLR1215 PROTEIN"/>
    <property type="match status" value="1"/>
</dbReference>
<dbReference type="InterPro" id="IPR019223">
    <property type="entry name" value="DUF2147"/>
</dbReference>
<evidence type="ECO:0000256" key="1">
    <source>
        <dbReference type="SAM" id="MobiDB-lite"/>
    </source>
</evidence>
<evidence type="ECO:0000259" key="3">
    <source>
        <dbReference type="Pfam" id="PF09917"/>
    </source>
</evidence>
<gene>
    <name evidence="4" type="ORF">DI549_03055</name>
</gene>
<feature type="signal peptide" evidence="2">
    <location>
        <begin position="1"/>
        <end position="22"/>
    </location>
</feature>